<proteinExistence type="predicted"/>
<dbReference type="Gene3D" id="3.40.50.12780">
    <property type="entry name" value="N-terminal domain of ligase-like"/>
    <property type="match status" value="1"/>
</dbReference>
<protein>
    <recommendedName>
        <fullName evidence="4">Phenylacetate--CoA ligase</fullName>
    </recommendedName>
</protein>
<evidence type="ECO:0008006" key="4">
    <source>
        <dbReference type="Google" id="ProtNLM"/>
    </source>
</evidence>
<dbReference type="PANTHER" id="PTHR43845:SF1">
    <property type="entry name" value="BLR5969 PROTEIN"/>
    <property type="match status" value="1"/>
</dbReference>
<dbReference type="InterPro" id="IPR042099">
    <property type="entry name" value="ANL_N_sf"/>
</dbReference>
<keyword evidence="1" id="KW-0472">Membrane</keyword>
<sequence length="517" mass="60221">MAKAKTISHPFKPPADINRAIKDLRSHKAAYWEKKGEKMALDLFRWEVVTTQAYRSFLKKYKINPTDIKNTKDFKTLPFTSKDAYLRPANYIDLFPNHDIALATTISATSGSTGEPFYFPRNGFHDDMYQYETELFLKEQFAIDKKKTLAILGFGLGIWIGGIFTYKVLEKISEKGYLFTIVPTGTNKEQFLQAIKKFGHFYDQIILMGYPPFIKDVLDEGKEYGIYWKDYEIKILTAAEGYSEKFREYIAKKAGVKNMVRDIVNMYGTVELGTMAHETALSNLIRNLASKNKKLFRTLFPEAGNIPTLCQYYPHLIYFEEVEVEKKCEIVATGYGTHLPLIRYRFKDLGGVIPYETMMEKLIACDIDLKKEIKNYGINPRIVQELPFVYVCARSDFSVSLYGIVIYPEYIRDLTHRKFIENNTTSRFAMRVDYDRQQNQFLEINIELQKGVRGSKKLCKIVQQSVLVLLLKHSTEYKHLYNSSPTYQKQLLPRITLHPHHHPLYFAREGKQKWVEK</sequence>
<keyword evidence="1" id="KW-0812">Transmembrane</keyword>
<evidence type="ECO:0000313" key="3">
    <source>
        <dbReference type="Proteomes" id="UP000179122"/>
    </source>
</evidence>
<feature type="transmembrane region" description="Helical" evidence="1">
    <location>
        <begin position="148"/>
        <end position="169"/>
    </location>
</feature>
<reference evidence="2 3" key="1">
    <citation type="journal article" date="2016" name="Nat. Commun.">
        <title>Thousands of microbial genomes shed light on interconnected biogeochemical processes in an aquifer system.</title>
        <authorList>
            <person name="Anantharaman K."/>
            <person name="Brown C.T."/>
            <person name="Hug L.A."/>
            <person name="Sharon I."/>
            <person name="Castelle C.J."/>
            <person name="Probst A.J."/>
            <person name="Thomas B.C."/>
            <person name="Singh A."/>
            <person name="Wilkins M.J."/>
            <person name="Karaoz U."/>
            <person name="Brodie E.L."/>
            <person name="Williams K.H."/>
            <person name="Hubbard S.S."/>
            <person name="Banfield J.F."/>
        </authorList>
    </citation>
    <scope>NUCLEOTIDE SEQUENCE [LARGE SCALE GENOMIC DNA]</scope>
</reference>
<keyword evidence="1" id="KW-1133">Transmembrane helix</keyword>
<name>A0A1G2ELH7_9BACT</name>
<dbReference type="AlphaFoldDB" id="A0A1G2ELH7"/>
<evidence type="ECO:0000256" key="1">
    <source>
        <dbReference type="SAM" id="Phobius"/>
    </source>
</evidence>
<comment type="caution">
    <text evidence="2">The sequence shown here is derived from an EMBL/GenBank/DDBJ whole genome shotgun (WGS) entry which is preliminary data.</text>
</comment>
<dbReference type="Proteomes" id="UP000179122">
    <property type="component" value="Unassembled WGS sequence"/>
</dbReference>
<dbReference type="PANTHER" id="PTHR43845">
    <property type="entry name" value="BLR5969 PROTEIN"/>
    <property type="match status" value="1"/>
</dbReference>
<evidence type="ECO:0000313" key="2">
    <source>
        <dbReference type="EMBL" id="OGZ26646.1"/>
    </source>
</evidence>
<organism evidence="2 3">
    <name type="scientific">Candidatus Nealsonbacteria bacterium RIFCSPLOWO2_12_FULL_39_31</name>
    <dbReference type="NCBI Taxonomy" id="1801676"/>
    <lineage>
        <taxon>Bacteria</taxon>
        <taxon>Candidatus Nealsoniibacteriota</taxon>
    </lineage>
</organism>
<accession>A0A1G2ELH7</accession>
<gene>
    <name evidence="2" type="ORF">A3F95_02330</name>
</gene>
<dbReference type="EMBL" id="MHML01000019">
    <property type="protein sequence ID" value="OGZ26646.1"/>
    <property type="molecule type" value="Genomic_DNA"/>
</dbReference>